<organism evidence="6 7">
    <name type="scientific">Adineta ricciae</name>
    <name type="common">Rotifer</name>
    <dbReference type="NCBI Taxonomy" id="249248"/>
    <lineage>
        <taxon>Eukaryota</taxon>
        <taxon>Metazoa</taxon>
        <taxon>Spiralia</taxon>
        <taxon>Gnathifera</taxon>
        <taxon>Rotifera</taxon>
        <taxon>Eurotatoria</taxon>
        <taxon>Bdelloidea</taxon>
        <taxon>Adinetida</taxon>
        <taxon>Adinetidae</taxon>
        <taxon>Adineta</taxon>
    </lineage>
</organism>
<comment type="function">
    <text evidence="5">Catalyzes the biosynthesis of guanidinoacetate, the immediate precursor of creatine. Creatine plays a vital role in energy metabolism in muscle tissues. May play a role in embryonic and central nervous system development.</text>
</comment>
<evidence type="ECO:0000256" key="3">
    <source>
        <dbReference type="ARBA" id="ARBA00022679"/>
    </source>
</evidence>
<dbReference type="InterPro" id="IPR033195">
    <property type="entry name" value="AmidinoTrfase"/>
</dbReference>
<proteinExistence type="inferred from homology"/>
<comment type="subunit">
    <text evidence="5">Homodimer.</text>
</comment>
<accession>A0A813YH97</accession>
<dbReference type="GO" id="GO:0015068">
    <property type="term" value="F:glycine amidinotransferase activity"/>
    <property type="evidence" value="ECO:0007669"/>
    <property type="project" value="UniProtKB-UniRule"/>
</dbReference>
<dbReference type="AlphaFoldDB" id="A0A813YH97"/>
<reference evidence="6" key="1">
    <citation type="submission" date="2021-02" db="EMBL/GenBank/DDBJ databases">
        <authorList>
            <person name="Nowell W R."/>
        </authorList>
    </citation>
    <scope>NUCLEOTIDE SEQUENCE</scope>
</reference>
<dbReference type="UniPathway" id="UPA00104">
    <property type="reaction ID" value="UER00579"/>
</dbReference>
<dbReference type="PANTHER" id="PTHR10488:SF1">
    <property type="entry name" value="GLYCINE AMIDINOTRANSFERASE, MITOCHONDRIAL"/>
    <property type="match status" value="1"/>
</dbReference>
<comment type="catalytic activity">
    <reaction evidence="5">
        <text>L-arginine + glycine = guanidinoacetate + L-ornithine</text>
        <dbReference type="Rhea" id="RHEA:13201"/>
        <dbReference type="ChEBI" id="CHEBI:32682"/>
        <dbReference type="ChEBI" id="CHEBI:46911"/>
        <dbReference type="ChEBI" id="CHEBI:57305"/>
        <dbReference type="ChEBI" id="CHEBI:57742"/>
        <dbReference type="EC" id="2.1.4.1"/>
    </reaction>
</comment>
<dbReference type="GO" id="GO:0005743">
    <property type="term" value="C:mitochondrial inner membrane"/>
    <property type="evidence" value="ECO:0007669"/>
    <property type="project" value="UniProtKB-SubCell"/>
</dbReference>
<evidence type="ECO:0000256" key="1">
    <source>
        <dbReference type="ARBA" id="ARBA00004858"/>
    </source>
</evidence>
<dbReference type="Proteomes" id="UP000663852">
    <property type="component" value="Unassembled WGS sequence"/>
</dbReference>
<comment type="subcellular location">
    <subcellularLocation>
        <location evidence="5">Mitochondrion inner membrane</location>
    </subcellularLocation>
</comment>
<dbReference type="GO" id="GO:0006601">
    <property type="term" value="P:creatine biosynthetic process"/>
    <property type="evidence" value="ECO:0007669"/>
    <property type="project" value="UniProtKB-UniRule"/>
</dbReference>
<comment type="similarity">
    <text evidence="2 5">Belongs to the amidinotransferase family.</text>
</comment>
<feature type="active site" description="Amidino-cysteine intermediate" evidence="4">
    <location>
        <position position="413"/>
    </location>
</feature>
<evidence type="ECO:0000256" key="2">
    <source>
        <dbReference type="ARBA" id="ARBA00006943"/>
    </source>
</evidence>
<evidence type="ECO:0000256" key="5">
    <source>
        <dbReference type="RuleBase" id="RU367092"/>
    </source>
</evidence>
<evidence type="ECO:0000256" key="4">
    <source>
        <dbReference type="PIRSR" id="PIRSR633195-1"/>
    </source>
</evidence>
<protein>
    <recommendedName>
        <fullName evidence="5">Glycine amidinotransferase</fullName>
        <ecNumber evidence="5">2.1.4.1</ecNumber>
    </recommendedName>
    <alternativeName>
        <fullName evidence="5">L-arginine:glycine amidinotransferase</fullName>
    </alternativeName>
</protein>
<dbReference type="EMBL" id="CAJNOJ010000029">
    <property type="protein sequence ID" value="CAF0884302.1"/>
    <property type="molecule type" value="Genomic_DNA"/>
</dbReference>
<dbReference type="GO" id="GO:0005758">
    <property type="term" value="C:mitochondrial intermembrane space"/>
    <property type="evidence" value="ECO:0007669"/>
    <property type="project" value="TreeGrafter"/>
</dbReference>
<keyword evidence="5" id="KW-0999">Mitochondrion inner membrane</keyword>
<dbReference type="PANTHER" id="PTHR10488">
    <property type="entry name" value="GLYCINE AMIDINOTRANSFERASE, MITOCHONDRIAL"/>
    <property type="match status" value="1"/>
</dbReference>
<gene>
    <name evidence="6" type="ORF">EDS130_LOCUS8956</name>
</gene>
<name>A0A813YH97_ADIRI</name>
<feature type="active site" evidence="4">
    <location>
        <position position="252"/>
    </location>
</feature>
<evidence type="ECO:0000313" key="7">
    <source>
        <dbReference type="Proteomes" id="UP000663852"/>
    </source>
</evidence>
<dbReference type="SUPFAM" id="SSF55909">
    <property type="entry name" value="Pentein"/>
    <property type="match status" value="1"/>
</dbReference>
<keyword evidence="5" id="KW-0496">Mitochondrion</keyword>
<keyword evidence="3 5" id="KW-0808">Transferase</keyword>
<evidence type="ECO:0000313" key="6">
    <source>
        <dbReference type="EMBL" id="CAF0884302.1"/>
    </source>
</evidence>
<feature type="active site" evidence="4">
    <location>
        <position position="300"/>
    </location>
</feature>
<comment type="pathway">
    <text evidence="1 5">Amine and polyamine biosynthesis; creatine biosynthesis; creatine from L-arginine and glycine: step 1/2.</text>
</comment>
<comment type="caution">
    <text evidence="6">The sequence shown here is derived from an EMBL/GenBank/DDBJ whole genome shotgun (WGS) entry which is preliminary data.</text>
</comment>
<dbReference type="OrthoDB" id="10264242at2759"/>
<keyword evidence="5" id="KW-0472">Membrane</keyword>
<dbReference type="EC" id="2.1.4.1" evidence="5"/>
<sequence length="485" mass="56359">MSSSSIVNSWTEWGQLETICIGTAQGMCYPDETPTYSWHTPRSNIRRYINSVIGPRPRHRIEQAQQQLDNLADLLRAETVRVCNSVDEIFNEDIEQSLKRKRTVITDKSVASPDGLDVKKGKIEVYRPDQFSDEKLRFNYHISTPHFKSQYQYGLSCPRDVLITMGDTVLEAPVCTHTRYFETEYYKPLLYSLWNRDSRMKWLQPPKPTCSPELMFNDTDYREYATQKEVNKSNYADSGYKTNLNENEIAFDAADMIRMGKDVFYKKSASANNQGLHWLRRVFPHLRFHMIHFPSDDSSHLDYGLMPLRPPTSGSEGLVLLNQKFPPLASETKIFTDNDWRPIWAPLGCTTAVAPLSLCSSSFNTNFLSLNDRCIVMEECELPLYHLLHDDLGFDVITCPFRTLLEFGGSIHCVTWDIRRDDSCTDHFPNQDYESECNMDLNHYFDSQILSPEIQFFLLSSSTFMYTYIIVFEEKQRHFIVQNKI</sequence>
<dbReference type="Gene3D" id="3.75.10.10">
    <property type="entry name" value="L-arginine/glycine Amidinotransferase, Chain A"/>
    <property type="match status" value="2"/>
</dbReference>